<evidence type="ECO:0000256" key="2">
    <source>
        <dbReference type="ARBA" id="ARBA00022448"/>
    </source>
</evidence>
<keyword evidence="3" id="KW-1003">Cell membrane</keyword>
<gene>
    <name evidence="9" type="ORF">ACFQ03_04345</name>
</gene>
<keyword evidence="4 7" id="KW-0812">Transmembrane</keyword>
<dbReference type="PROSITE" id="PS50928">
    <property type="entry name" value="ABC_TM1"/>
    <property type="match status" value="1"/>
</dbReference>
<name>A0ABW3D7S9_9BACL</name>
<evidence type="ECO:0000256" key="7">
    <source>
        <dbReference type="RuleBase" id="RU363032"/>
    </source>
</evidence>
<comment type="similarity">
    <text evidence="7">Belongs to the binding-protein-dependent transport system permease family.</text>
</comment>
<feature type="transmembrane region" description="Helical" evidence="7">
    <location>
        <begin position="108"/>
        <end position="128"/>
    </location>
</feature>
<organism evidence="9 10">
    <name type="scientific">Paenibacillus residui</name>
    <dbReference type="NCBI Taxonomy" id="629724"/>
    <lineage>
        <taxon>Bacteria</taxon>
        <taxon>Bacillati</taxon>
        <taxon>Bacillota</taxon>
        <taxon>Bacilli</taxon>
        <taxon>Bacillales</taxon>
        <taxon>Paenibacillaceae</taxon>
        <taxon>Paenibacillus</taxon>
    </lineage>
</organism>
<dbReference type="PANTHER" id="PTHR43744:SF9">
    <property type="entry name" value="POLYGALACTURONAN_RHAMNOGALACTURONAN TRANSPORT SYSTEM PERMEASE PROTEIN YTCP"/>
    <property type="match status" value="1"/>
</dbReference>
<dbReference type="InterPro" id="IPR000515">
    <property type="entry name" value="MetI-like"/>
</dbReference>
<dbReference type="CDD" id="cd06261">
    <property type="entry name" value="TM_PBP2"/>
    <property type="match status" value="1"/>
</dbReference>
<dbReference type="InterPro" id="IPR035906">
    <property type="entry name" value="MetI-like_sf"/>
</dbReference>
<feature type="transmembrane region" description="Helical" evidence="7">
    <location>
        <begin position="140"/>
        <end position="160"/>
    </location>
</feature>
<keyword evidence="5 7" id="KW-1133">Transmembrane helix</keyword>
<proteinExistence type="inferred from homology"/>
<keyword evidence="10" id="KW-1185">Reference proteome</keyword>
<comment type="caution">
    <text evidence="9">The sequence shown here is derived from an EMBL/GenBank/DDBJ whole genome shotgun (WGS) entry which is preliminary data.</text>
</comment>
<feature type="transmembrane region" description="Helical" evidence="7">
    <location>
        <begin position="255"/>
        <end position="275"/>
    </location>
</feature>
<dbReference type="RefSeq" id="WP_379286300.1">
    <property type="nucleotide sequence ID" value="NZ_JBHTIU010000012.1"/>
</dbReference>
<evidence type="ECO:0000256" key="1">
    <source>
        <dbReference type="ARBA" id="ARBA00004651"/>
    </source>
</evidence>
<evidence type="ECO:0000313" key="9">
    <source>
        <dbReference type="EMBL" id="MFD0868368.1"/>
    </source>
</evidence>
<feature type="domain" description="ABC transmembrane type-1" evidence="8">
    <location>
        <begin position="73"/>
        <end position="273"/>
    </location>
</feature>
<dbReference type="Proteomes" id="UP001597120">
    <property type="component" value="Unassembled WGS sequence"/>
</dbReference>
<keyword evidence="6 7" id="KW-0472">Membrane</keyword>
<sequence>MNLSKSDRVFPIVNGLFLIIACLTMIAPLIHLAAISLSSPVYANAKLVYLWPKGFNLSVYEQIFGMDTLWRALGISIYMCLMGTLIFLLLTTSLSYSLSRSIMPGRKWILKFILVTFVFTSPLIPNYLLIKSLGMENTLWALIIPGALNAFSVIIMKTFLQGISSELFDAAKMDGCSEYGIYARIAIPLSKPVIATLSLFYVVGMWNSYFGALIYIRSKELYPLQLVLRSLILEQDMGGAAPAAVEVAMEATPEMMKAGVILFTTIPILVVYPFLQKYFVKGALLGSLKE</sequence>
<evidence type="ECO:0000256" key="3">
    <source>
        <dbReference type="ARBA" id="ARBA00022475"/>
    </source>
</evidence>
<feature type="transmembrane region" description="Helical" evidence="7">
    <location>
        <begin position="75"/>
        <end position="96"/>
    </location>
</feature>
<comment type="subcellular location">
    <subcellularLocation>
        <location evidence="1 7">Cell membrane</location>
        <topology evidence="1 7">Multi-pass membrane protein</topology>
    </subcellularLocation>
</comment>
<dbReference type="Gene3D" id="1.10.3720.10">
    <property type="entry name" value="MetI-like"/>
    <property type="match status" value="1"/>
</dbReference>
<protein>
    <submittedName>
        <fullName evidence="9">Carbohydrate ABC transporter permease</fullName>
    </submittedName>
</protein>
<dbReference type="Pfam" id="PF00528">
    <property type="entry name" value="BPD_transp_1"/>
    <property type="match status" value="1"/>
</dbReference>
<dbReference type="PROSITE" id="PS51257">
    <property type="entry name" value="PROKAR_LIPOPROTEIN"/>
    <property type="match status" value="1"/>
</dbReference>
<evidence type="ECO:0000256" key="6">
    <source>
        <dbReference type="ARBA" id="ARBA00023136"/>
    </source>
</evidence>
<evidence type="ECO:0000313" key="10">
    <source>
        <dbReference type="Proteomes" id="UP001597120"/>
    </source>
</evidence>
<evidence type="ECO:0000259" key="8">
    <source>
        <dbReference type="PROSITE" id="PS50928"/>
    </source>
</evidence>
<dbReference type="SUPFAM" id="SSF161098">
    <property type="entry name" value="MetI-like"/>
    <property type="match status" value="1"/>
</dbReference>
<evidence type="ECO:0000256" key="4">
    <source>
        <dbReference type="ARBA" id="ARBA00022692"/>
    </source>
</evidence>
<dbReference type="EMBL" id="JBHTIU010000012">
    <property type="protein sequence ID" value="MFD0868368.1"/>
    <property type="molecule type" value="Genomic_DNA"/>
</dbReference>
<evidence type="ECO:0000256" key="5">
    <source>
        <dbReference type="ARBA" id="ARBA00022989"/>
    </source>
</evidence>
<reference evidence="10" key="1">
    <citation type="journal article" date="2019" name="Int. J. Syst. Evol. Microbiol.">
        <title>The Global Catalogue of Microorganisms (GCM) 10K type strain sequencing project: providing services to taxonomists for standard genome sequencing and annotation.</title>
        <authorList>
            <consortium name="The Broad Institute Genomics Platform"/>
            <consortium name="The Broad Institute Genome Sequencing Center for Infectious Disease"/>
            <person name="Wu L."/>
            <person name="Ma J."/>
        </authorList>
    </citation>
    <scope>NUCLEOTIDE SEQUENCE [LARGE SCALE GENOMIC DNA]</scope>
    <source>
        <strain evidence="10">CCUG 57263</strain>
    </source>
</reference>
<dbReference type="PANTHER" id="PTHR43744">
    <property type="entry name" value="ABC TRANSPORTER PERMEASE PROTEIN MG189-RELATED-RELATED"/>
    <property type="match status" value="1"/>
</dbReference>
<feature type="transmembrane region" description="Helical" evidence="7">
    <location>
        <begin position="12"/>
        <end position="37"/>
    </location>
</feature>
<keyword evidence="2 7" id="KW-0813">Transport</keyword>
<accession>A0ABW3D7S9</accession>
<feature type="transmembrane region" description="Helical" evidence="7">
    <location>
        <begin position="193"/>
        <end position="216"/>
    </location>
</feature>